<dbReference type="Gene3D" id="2.60.120.920">
    <property type="match status" value="1"/>
</dbReference>
<name>A0A401SMB5_CHIPU</name>
<dbReference type="GO" id="GO:0008270">
    <property type="term" value="F:zinc ion binding"/>
    <property type="evidence" value="ECO:0007669"/>
    <property type="project" value="UniProtKB-KW"/>
</dbReference>
<evidence type="ECO:0000256" key="4">
    <source>
        <dbReference type="ARBA" id="ARBA00022833"/>
    </source>
</evidence>
<evidence type="ECO:0000259" key="10">
    <source>
        <dbReference type="PROSITE" id="PS50188"/>
    </source>
</evidence>
<dbReference type="SUPFAM" id="SSF49899">
    <property type="entry name" value="Concanavalin A-like lectins/glucanases"/>
    <property type="match status" value="1"/>
</dbReference>
<keyword evidence="2" id="KW-0479">Metal-binding</keyword>
<dbReference type="InterPro" id="IPR013320">
    <property type="entry name" value="ConA-like_dom_sf"/>
</dbReference>
<dbReference type="Pfam" id="PF13765">
    <property type="entry name" value="PRY"/>
    <property type="match status" value="1"/>
</dbReference>
<dbReference type="Pfam" id="PF15227">
    <property type="entry name" value="zf-C3HC4_4"/>
    <property type="match status" value="1"/>
</dbReference>
<evidence type="ECO:0000259" key="8">
    <source>
        <dbReference type="PROSITE" id="PS50089"/>
    </source>
</evidence>
<keyword evidence="7" id="KW-0175">Coiled coil</keyword>
<keyword evidence="5" id="KW-0391">Immunity</keyword>
<dbReference type="SMART" id="SM00449">
    <property type="entry name" value="SPRY"/>
    <property type="match status" value="1"/>
</dbReference>
<reference evidence="11 12" key="1">
    <citation type="journal article" date="2018" name="Nat. Ecol. Evol.">
        <title>Shark genomes provide insights into elasmobranch evolution and the origin of vertebrates.</title>
        <authorList>
            <person name="Hara Y"/>
            <person name="Yamaguchi K"/>
            <person name="Onimaru K"/>
            <person name="Kadota M"/>
            <person name="Koyanagi M"/>
            <person name="Keeley SD"/>
            <person name="Tatsumi K"/>
            <person name="Tanaka K"/>
            <person name="Motone F"/>
            <person name="Kageyama Y"/>
            <person name="Nozu R"/>
            <person name="Adachi N"/>
            <person name="Nishimura O"/>
            <person name="Nakagawa R"/>
            <person name="Tanegashima C"/>
            <person name="Kiyatake I"/>
            <person name="Matsumoto R"/>
            <person name="Murakumo K"/>
            <person name="Nishida K"/>
            <person name="Terakita A"/>
            <person name="Kuratani S"/>
            <person name="Sato K"/>
            <person name="Hyodo S Kuraku.S."/>
        </authorList>
    </citation>
    <scope>NUCLEOTIDE SEQUENCE [LARGE SCALE GENOMIC DNA]</scope>
</reference>
<evidence type="ECO:0000256" key="5">
    <source>
        <dbReference type="ARBA" id="ARBA00022859"/>
    </source>
</evidence>
<keyword evidence="1" id="KW-0399">Innate immunity</keyword>
<dbReference type="GO" id="GO:0005737">
    <property type="term" value="C:cytoplasm"/>
    <property type="evidence" value="ECO:0007669"/>
    <property type="project" value="UniProtKB-ARBA"/>
</dbReference>
<keyword evidence="3 6" id="KW-0863">Zinc-finger</keyword>
<comment type="caution">
    <text evidence="11">The sequence shown here is derived from an EMBL/GenBank/DDBJ whole genome shotgun (WGS) entry which is preliminary data.</text>
</comment>
<dbReference type="InterPro" id="IPR043136">
    <property type="entry name" value="B30.2/SPRY_sf"/>
</dbReference>
<dbReference type="PRINTS" id="PR01407">
    <property type="entry name" value="BUTYPHLNCDUF"/>
</dbReference>
<dbReference type="STRING" id="137246.A0A401SMB5"/>
<evidence type="ECO:0008006" key="13">
    <source>
        <dbReference type="Google" id="ProtNLM"/>
    </source>
</evidence>
<dbReference type="InterPro" id="IPR003879">
    <property type="entry name" value="Butyrophylin_SPRY"/>
</dbReference>
<sequence length="576" mass="65094">MSAVNVLLSEDSLLCGICLEMFKDPVTIPCGHSFCLKCIQSYWDQDMNGGGHCCPQCQEGFTPRPQLFRSHVLCRVVEDFASSKGSFSEDPVVGPDDVVCDFCTHTKLQAEQSCLVCLASFCRFHLKPHQENEVFQHHILTHPVKKLSQRWCPIHGKALDLFCRTNQTFICSVCTTKEHKNHETVTAEEEGADRKEKLFQKGHEAEAKIKKTLIEIRLLQQNVDSIISSSLKVGCEIRGTFSAMTEAIEEATEQVTGLVENTVQAALSQADSIRSQLEQKCEELREEEQQLKTLSKSSDHVMLVQESLSLNSPSQMWDIPVFNCNVEAKLTYASKVVTDLSALVTGYLRAAVRQLKSNKIREQDRDIPTVTPLPHVPPLHLETREDFLPYAVNLTFDPNTVNNYLRLSAGNQTVTECYPESQAYPNHPERFDSLWQVLCSESLACGKYYWEVQGQTYTHNFLAKVGVVYGRMKRKGAERSCCIGENAMSWCLNVYPDGGTWLRFSTRHRNKGIILPATRCERIGVYLDTEAGTLSFYAFSDRIILLYSFQAVFTEPLYPAFGLYSNSSITIQQFDH</sequence>
<dbReference type="CDD" id="cd19769">
    <property type="entry name" value="Bbox2_TRIM16-like"/>
    <property type="match status" value="1"/>
</dbReference>
<protein>
    <recommendedName>
        <fullName evidence="13">E3 ubiquitin/ISG15 ligase TRIM25-like</fullName>
    </recommendedName>
</protein>
<dbReference type="InterPro" id="IPR003877">
    <property type="entry name" value="SPRY_dom"/>
</dbReference>
<evidence type="ECO:0000313" key="12">
    <source>
        <dbReference type="Proteomes" id="UP000287033"/>
    </source>
</evidence>
<feature type="domain" description="B30.2/SPRY" evidence="10">
    <location>
        <begin position="374"/>
        <end position="576"/>
    </location>
</feature>
<proteinExistence type="predicted"/>
<dbReference type="OMA" id="INSCWDE"/>
<dbReference type="InterPro" id="IPR000315">
    <property type="entry name" value="Znf_B-box"/>
</dbReference>
<dbReference type="SMART" id="SM00589">
    <property type="entry name" value="PRY"/>
    <property type="match status" value="1"/>
</dbReference>
<evidence type="ECO:0000256" key="2">
    <source>
        <dbReference type="ARBA" id="ARBA00022723"/>
    </source>
</evidence>
<dbReference type="PROSITE" id="PS00518">
    <property type="entry name" value="ZF_RING_1"/>
    <property type="match status" value="1"/>
</dbReference>
<evidence type="ECO:0000256" key="3">
    <source>
        <dbReference type="ARBA" id="ARBA00022771"/>
    </source>
</evidence>
<keyword evidence="12" id="KW-1185">Reference proteome</keyword>
<dbReference type="InterPro" id="IPR013083">
    <property type="entry name" value="Znf_RING/FYVE/PHD"/>
</dbReference>
<organism evidence="11 12">
    <name type="scientific">Chiloscyllium punctatum</name>
    <name type="common">Brownbanded bambooshark</name>
    <name type="synonym">Hemiscyllium punctatum</name>
    <dbReference type="NCBI Taxonomy" id="137246"/>
    <lineage>
        <taxon>Eukaryota</taxon>
        <taxon>Metazoa</taxon>
        <taxon>Chordata</taxon>
        <taxon>Craniata</taxon>
        <taxon>Vertebrata</taxon>
        <taxon>Chondrichthyes</taxon>
        <taxon>Elasmobranchii</taxon>
        <taxon>Galeomorphii</taxon>
        <taxon>Galeoidea</taxon>
        <taxon>Orectolobiformes</taxon>
        <taxon>Hemiscylliidae</taxon>
        <taxon>Chiloscyllium</taxon>
    </lineage>
</organism>
<feature type="domain" description="RING-type" evidence="8">
    <location>
        <begin position="15"/>
        <end position="58"/>
    </location>
</feature>
<accession>A0A401SMB5</accession>
<dbReference type="Gene3D" id="4.10.830.40">
    <property type="match status" value="1"/>
</dbReference>
<dbReference type="InterPro" id="IPR017907">
    <property type="entry name" value="Znf_RING_CS"/>
</dbReference>
<evidence type="ECO:0000259" key="9">
    <source>
        <dbReference type="PROSITE" id="PS50119"/>
    </source>
</evidence>
<dbReference type="SMART" id="SM00184">
    <property type="entry name" value="RING"/>
    <property type="match status" value="1"/>
</dbReference>
<dbReference type="InterPro" id="IPR001870">
    <property type="entry name" value="B30.2/SPRY"/>
</dbReference>
<dbReference type="Gene3D" id="3.30.160.60">
    <property type="entry name" value="Classic Zinc Finger"/>
    <property type="match status" value="1"/>
</dbReference>
<dbReference type="PROSITE" id="PS50188">
    <property type="entry name" value="B302_SPRY"/>
    <property type="match status" value="1"/>
</dbReference>
<keyword evidence="4" id="KW-0862">Zinc</keyword>
<dbReference type="InterPro" id="IPR001841">
    <property type="entry name" value="Znf_RING"/>
</dbReference>
<evidence type="ECO:0000256" key="1">
    <source>
        <dbReference type="ARBA" id="ARBA00022588"/>
    </source>
</evidence>
<dbReference type="PANTHER" id="PTHR25465:SF14">
    <property type="entry name" value="E3 UBIQUITIN-PROTEIN LIGASE TRIM65"/>
    <property type="match status" value="1"/>
</dbReference>
<dbReference type="PROSITE" id="PS50119">
    <property type="entry name" value="ZF_BBOX"/>
    <property type="match status" value="1"/>
</dbReference>
<dbReference type="Proteomes" id="UP000287033">
    <property type="component" value="Unassembled WGS sequence"/>
</dbReference>
<evidence type="ECO:0000256" key="7">
    <source>
        <dbReference type="SAM" id="Coils"/>
    </source>
</evidence>
<dbReference type="PROSITE" id="PS50089">
    <property type="entry name" value="ZF_RING_2"/>
    <property type="match status" value="1"/>
</dbReference>
<feature type="domain" description="B box-type" evidence="9">
    <location>
        <begin position="147"/>
        <end position="187"/>
    </location>
</feature>
<dbReference type="EMBL" id="BEZZ01000371">
    <property type="protein sequence ID" value="GCC31539.1"/>
    <property type="molecule type" value="Genomic_DNA"/>
</dbReference>
<dbReference type="Pfam" id="PF00622">
    <property type="entry name" value="SPRY"/>
    <property type="match status" value="1"/>
</dbReference>
<dbReference type="PANTHER" id="PTHR25465">
    <property type="entry name" value="B-BOX DOMAIN CONTAINING"/>
    <property type="match status" value="1"/>
</dbReference>
<dbReference type="Gene3D" id="3.30.40.10">
    <property type="entry name" value="Zinc/RING finger domain, C3HC4 (zinc finger)"/>
    <property type="match status" value="1"/>
</dbReference>
<dbReference type="InterPro" id="IPR058030">
    <property type="entry name" value="TRIM8/14/16/25/29/45/65_CC"/>
</dbReference>
<dbReference type="SUPFAM" id="SSF57850">
    <property type="entry name" value="RING/U-box"/>
    <property type="match status" value="1"/>
</dbReference>
<evidence type="ECO:0000256" key="6">
    <source>
        <dbReference type="PROSITE-ProRule" id="PRU00024"/>
    </source>
</evidence>
<dbReference type="InterPro" id="IPR006574">
    <property type="entry name" value="PRY"/>
</dbReference>
<dbReference type="OrthoDB" id="6105938at2759"/>
<dbReference type="Pfam" id="PF00643">
    <property type="entry name" value="zf-B_box"/>
    <property type="match status" value="1"/>
</dbReference>
<evidence type="ECO:0000313" key="11">
    <source>
        <dbReference type="EMBL" id="GCC31539.1"/>
    </source>
</evidence>
<dbReference type="SMART" id="SM00336">
    <property type="entry name" value="BBOX"/>
    <property type="match status" value="1"/>
</dbReference>
<dbReference type="InterPro" id="IPR051051">
    <property type="entry name" value="E3_ubiq-ligase_TRIM/RNF"/>
</dbReference>
<dbReference type="Pfam" id="PF25600">
    <property type="entry name" value="TRIM_CC"/>
    <property type="match status" value="1"/>
</dbReference>
<dbReference type="SUPFAM" id="SSF57845">
    <property type="entry name" value="B-box zinc-binding domain"/>
    <property type="match status" value="1"/>
</dbReference>
<gene>
    <name evidence="11" type="ORF">chiPu_0009998</name>
</gene>
<dbReference type="AlphaFoldDB" id="A0A401SMB5"/>
<feature type="coiled-coil region" evidence="7">
    <location>
        <begin position="267"/>
        <end position="297"/>
    </location>
</feature>
<dbReference type="GO" id="GO:0045087">
    <property type="term" value="P:innate immune response"/>
    <property type="evidence" value="ECO:0007669"/>
    <property type="project" value="UniProtKB-KW"/>
</dbReference>